<dbReference type="PANTHER" id="PTHR12581:SF0">
    <property type="entry name" value="KRR1 SMALL SUBUNIT PROCESSOME COMPONENT HOMOLOG"/>
    <property type="match status" value="1"/>
</dbReference>
<evidence type="ECO:0000256" key="9">
    <source>
        <dbReference type="ARBA" id="ARBA00024668"/>
    </source>
</evidence>
<dbReference type="CDD" id="cd22394">
    <property type="entry name" value="KH-I_KRR1_rpt2"/>
    <property type="match status" value="1"/>
</dbReference>
<dbReference type="InterPro" id="IPR004087">
    <property type="entry name" value="KH_dom"/>
</dbReference>
<dbReference type="SMART" id="SM00322">
    <property type="entry name" value="KH"/>
    <property type="match status" value="1"/>
</dbReference>
<keyword evidence="7 11" id="KW-0539">Nucleus</keyword>
<keyword evidence="8 11" id="KW-0687">Ribonucleoprotein</keyword>
<dbReference type="Pfam" id="PF21800">
    <property type="entry name" value="KH_KRR1_2nd"/>
    <property type="match status" value="1"/>
</dbReference>
<evidence type="ECO:0000256" key="5">
    <source>
        <dbReference type="ARBA" id="ARBA00022552"/>
    </source>
</evidence>
<dbReference type="InterPro" id="IPR048550">
    <property type="entry name" value="KRR1-like_KH1_euk"/>
</dbReference>
<dbReference type="SUPFAM" id="SSF54791">
    <property type="entry name" value="Eukaryotic type KH-domain (KH-domain type I)"/>
    <property type="match status" value="1"/>
</dbReference>
<organism evidence="14 15">
    <name type="scientific">Fusarium heterosporum</name>
    <dbReference type="NCBI Taxonomy" id="42747"/>
    <lineage>
        <taxon>Eukaryota</taxon>
        <taxon>Fungi</taxon>
        <taxon>Dikarya</taxon>
        <taxon>Ascomycota</taxon>
        <taxon>Pezizomycotina</taxon>
        <taxon>Sordariomycetes</taxon>
        <taxon>Hypocreomycetidae</taxon>
        <taxon>Hypocreales</taxon>
        <taxon>Nectriaceae</taxon>
        <taxon>Fusarium</taxon>
        <taxon>Fusarium heterosporum species complex</taxon>
    </lineage>
</organism>
<comment type="subunit">
    <text evidence="10">Component of the ribosomal small subunit (SSU) processome composed of at least 40 protein subunits and snoRNA U3. Interacts with snoRNA U3. Interacts with MPP10, KRI1 and with ribosomal proteins RPS1A, RPS4A, RPS4B, RPS8A, RPS8B, RPS11A, RPS11B, RPS13, RPS24, RPS25, RPL4A, RPL7B, RPL8, RPL23, RPL25 and RPL28.</text>
</comment>
<dbReference type="EMBL" id="JAAGWQ010000051">
    <property type="protein sequence ID" value="KAF5673788.1"/>
    <property type="molecule type" value="Genomic_DNA"/>
</dbReference>
<dbReference type="GO" id="GO:0006364">
    <property type="term" value="P:rRNA processing"/>
    <property type="evidence" value="ECO:0007669"/>
    <property type="project" value="UniProtKB-KW"/>
</dbReference>
<keyword evidence="15" id="KW-1185">Reference proteome</keyword>
<accession>A0A8H5WXE8</accession>
<dbReference type="AlphaFoldDB" id="A0A8H5WXE8"/>
<dbReference type="OrthoDB" id="441223at2759"/>
<evidence type="ECO:0000256" key="4">
    <source>
        <dbReference type="ARBA" id="ARBA00022517"/>
    </source>
</evidence>
<feature type="compositionally biased region" description="Basic residues" evidence="12">
    <location>
        <begin position="311"/>
        <end position="320"/>
    </location>
</feature>
<dbReference type="GO" id="GO:0032040">
    <property type="term" value="C:small-subunit processome"/>
    <property type="evidence" value="ECO:0007669"/>
    <property type="project" value="TreeGrafter"/>
</dbReference>
<dbReference type="FunFam" id="3.30.1370.10:FF:000014">
    <property type="entry name" value="KRR1 small subunit processome component"/>
    <property type="match status" value="1"/>
</dbReference>
<evidence type="ECO:0000256" key="7">
    <source>
        <dbReference type="ARBA" id="ARBA00023242"/>
    </source>
</evidence>
<gene>
    <name evidence="14" type="ORF">FHETE_3175</name>
</gene>
<dbReference type="InterPro" id="IPR048549">
    <property type="entry name" value="KRR1-like_KH2_euk"/>
</dbReference>
<dbReference type="PIRSF" id="PIRSF006515">
    <property type="entry name" value="KRR1"/>
    <property type="match status" value="1"/>
</dbReference>
<dbReference type="InterPro" id="IPR041174">
    <property type="entry name" value="KRR1-like_KH1"/>
</dbReference>
<comment type="function">
    <text evidence="9">Required for 40S ribosome biogenesis. Involved in nucleolar processing of pre-18S ribosomal RNA and ribosome assembly. Essential for vegetative growth.</text>
</comment>
<sequence length="320" mass="37027">MPSTHNVDKPWDTDDIDKWKIEPFTPKDNVGGTFLEESSFMTLFPKYREVYLKEAWPLVTRALEKIGIACTLDLVEGSMTVKTSRRTYDPSAILKARDLIKLLARSVPAPQAIKILEDGIACDIIKIRNLVGSKERFVKRRQRILGPNGSTLKALELITETYILVHGNTVSAMGPYKGLKEIRRVVEDCMANVHPIYHLKEMMIRRELAKDPTLRNESWDRFLPNFRKKVLSQRRVPHKVNDKTKKTYTPFPPAPEKSKVDKQIETGEYFLGKAGKERAAQEERKEQQSKRKEERIKEREADFIPPEESRPKKKRKKTEA</sequence>
<evidence type="ECO:0000256" key="11">
    <source>
        <dbReference type="PIRNR" id="PIRNR006515"/>
    </source>
</evidence>
<dbReference type="FunFam" id="3.30.1370.10:FF:000011">
    <property type="entry name" value="KRR1 small subunit processome component"/>
    <property type="match status" value="1"/>
</dbReference>
<dbReference type="InterPro" id="IPR024166">
    <property type="entry name" value="rRNA_assembly_KRR1"/>
</dbReference>
<comment type="subcellular location">
    <subcellularLocation>
        <location evidence="1 11">Nucleus</location>
        <location evidence="1 11">Nucleolus</location>
    </subcellularLocation>
</comment>
<evidence type="ECO:0000256" key="8">
    <source>
        <dbReference type="ARBA" id="ARBA00023274"/>
    </source>
</evidence>
<comment type="caution">
    <text evidence="14">The sequence shown here is derived from an EMBL/GenBank/DDBJ whole genome shotgun (WGS) entry which is preliminary data.</text>
</comment>
<dbReference type="InterPro" id="IPR048548">
    <property type="entry name" value="KRR1-like_KH2"/>
</dbReference>
<evidence type="ECO:0000256" key="3">
    <source>
        <dbReference type="ARBA" id="ARBA00017405"/>
    </source>
</evidence>
<evidence type="ECO:0000256" key="2">
    <source>
        <dbReference type="ARBA" id="ARBA00009344"/>
    </source>
</evidence>
<evidence type="ECO:0000256" key="10">
    <source>
        <dbReference type="ARBA" id="ARBA00025908"/>
    </source>
</evidence>
<dbReference type="CDD" id="cd22393">
    <property type="entry name" value="KH-I_KRR1_rpt1"/>
    <property type="match status" value="1"/>
</dbReference>
<dbReference type="Proteomes" id="UP000567885">
    <property type="component" value="Unassembled WGS sequence"/>
</dbReference>
<dbReference type="GO" id="GO:0003723">
    <property type="term" value="F:RNA binding"/>
    <property type="evidence" value="ECO:0007669"/>
    <property type="project" value="UniProtKB-KW"/>
</dbReference>
<evidence type="ECO:0000259" key="13">
    <source>
        <dbReference type="SMART" id="SM00322"/>
    </source>
</evidence>
<feature type="compositionally biased region" description="Basic and acidic residues" evidence="12">
    <location>
        <begin position="274"/>
        <end position="310"/>
    </location>
</feature>
<evidence type="ECO:0000256" key="1">
    <source>
        <dbReference type="ARBA" id="ARBA00004604"/>
    </source>
</evidence>
<dbReference type="Gene3D" id="3.30.1370.10">
    <property type="entry name" value="K Homology domain, type 1"/>
    <property type="match status" value="2"/>
</dbReference>
<proteinExistence type="inferred from homology"/>
<evidence type="ECO:0000313" key="14">
    <source>
        <dbReference type="EMBL" id="KAF5673788.1"/>
    </source>
</evidence>
<evidence type="ECO:0000256" key="6">
    <source>
        <dbReference type="ARBA" id="ARBA00022884"/>
    </source>
</evidence>
<dbReference type="Pfam" id="PF17903">
    <property type="entry name" value="KH_KRR1_1st"/>
    <property type="match status" value="1"/>
</dbReference>
<comment type="similarity">
    <text evidence="2 11">Belongs to the KRR1 family.</text>
</comment>
<dbReference type="InterPro" id="IPR036612">
    <property type="entry name" value="KH_dom_type_1_sf"/>
</dbReference>
<keyword evidence="5 11" id="KW-0698">rRNA processing</keyword>
<keyword evidence="6 11" id="KW-0694">RNA-binding</keyword>
<evidence type="ECO:0000313" key="15">
    <source>
        <dbReference type="Proteomes" id="UP000567885"/>
    </source>
</evidence>
<reference evidence="14 15" key="1">
    <citation type="submission" date="2020-05" db="EMBL/GenBank/DDBJ databases">
        <title>Identification and distribution of gene clusters putatively required for synthesis of sphingolipid metabolism inhibitors in phylogenetically diverse species of the filamentous fungus Fusarium.</title>
        <authorList>
            <person name="Kim H.-S."/>
            <person name="Busman M."/>
            <person name="Brown D.W."/>
            <person name="Divon H."/>
            <person name="Uhlig S."/>
            <person name="Proctor R.H."/>
        </authorList>
    </citation>
    <scope>NUCLEOTIDE SEQUENCE [LARGE SCALE GENOMIC DNA]</scope>
    <source>
        <strain evidence="14 15">NRRL 20693</strain>
    </source>
</reference>
<feature type="compositionally biased region" description="Basic and acidic residues" evidence="12">
    <location>
        <begin position="256"/>
        <end position="265"/>
    </location>
</feature>
<name>A0A8H5WXE8_FUSHE</name>
<dbReference type="PANTHER" id="PTHR12581">
    <property type="entry name" value="HIV-1 REV BINDING PROTEIN 2, 3"/>
    <property type="match status" value="1"/>
</dbReference>
<protein>
    <recommendedName>
        <fullName evidence="3 11">KRR1 small subunit processome component</fullName>
    </recommendedName>
    <alternativeName>
        <fullName evidence="11">KRR-R motif-containing protein 1</fullName>
    </alternativeName>
</protein>
<evidence type="ECO:0000256" key="12">
    <source>
        <dbReference type="SAM" id="MobiDB-lite"/>
    </source>
</evidence>
<feature type="region of interest" description="Disordered" evidence="12">
    <location>
        <begin position="233"/>
        <end position="320"/>
    </location>
</feature>
<keyword evidence="4 11" id="KW-0690">Ribosome biogenesis</keyword>
<feature type="domain" description="K Homology" evidence="13">
    <location>
        <begin position="119"/>
        <end position="191"/>
    </location>
</feature>